<evidence type="ECO:0000256" key="2">
    <source>
        <dbReference type="ARBA" id="ARBA00023136"/>
    </source>
</evidence>
<keyword evidence="2" id="KW-0472">Membrane</keyword>
<dbReference type="InterPro" id="IPR036942">
    <property type="entry name" value="Beta-barrel_TonB_sf"/>
</dbReference>
<gene>
    <name evidence="5" type="ORF">ACFFIP_05330</name>
</gene>
<accession>A0ABV6FQK9</accession>
<protein>
    <submittedName>
        <fullName evidence="5">TonB-dependent receptor</fullName>
    </submittedName>
</protein>
<keyword evidence="4" id="KW-0732">Signal</keyword>
<keyword evidence="5" id="KW-0675">Receptor</keyword>
<dbReference type="SUPFAM" id="SSF56935">
    <property type="entry name" value="Porins"/>
    <property type="match status" value="1"/>
</dbReference>
<dbReference type="RefSeq" id="WP_382386537.1">
    <property type="nucleotide sequence ID" value="NZ_JBHLWI010000009.1"/>
</dbReference>
<keyword evidence="6" id="KW-1185">Reference proteome</keyword>
<keyword evidence="3" id="KW-0998">Cell outer membrane</keyword>
<evidence type="ECO:0000313" key="6">
    <source>
        <dbReference type="Proteomes" id="UP001589797"/>
    </source>
</evidence>
<feature type="signal peptide" evidence="4">
    <location>
        <begin position="1"/>
        <end position="26"/>
    </location>
</feature>
<dbReference type="Proteomes" id="UP001589797">
    <property type="component" value="Unassembled WGS sequence"/>
</dbReference>
<dbReference type="Gene3D" id="2.40.170.20">
    <property type="entry name" value="TonB-dependent receptor, beta-barrel domain"/>
    <property type="match status" value="1"/>
</dbReference>
<dbReference type="EMBL" id="JBHLWI010000009">
    <property type="protein sequence ID" value="MFC0262097.1"/>
    <property type="molecule type" value="Genomic_DNA"/>
</dbReference>
<name>A0ABV6FQK9_9BACT</name>
<comment type="subcellular location">
    <subcellularLocation>
        <location evidence="1">Cell outer membrane</location>
    </subcellularLocation>
</comment>
<organism evidence="5 6">
    <name type="scientific">Fontibacter flavus</name>
    <dbReference type="NCBI Taxonomy" id="654838"/>
    <lineage>
        <taxon>Bacteria</taxon>
        <taxon>Pseudomonadati</taxon>
        <taxon>Bacteroidota</taxon>
        <taxon>Cytophagia</taxon>
        <taxon>Cytophagales</taxon>
        <taxon>Cyclobacteriaceae</taxon>
        <taxon>Fontibacter</taxon>
    </lineage>
</organism>
<evidence type="ECO:0000256" key="4">
    <source>
        <dbReference type="SAM" id="SignalP"/>
    </source>
</evidence>
<feature type="chain" id="PRO_5047105805" evidence="4">
    <location>
        <begin position="27"/>
        <end position="560"/>
    </location>
</feature>
<comment type="caution">
    <text evidence="5">The sequence shown here is derived from an EMBL/GenBank/DDBJ whole genome shotgun (WGS) entry which is preliminary data.</text>
</comment>
<evidence type="ECO:0000313" key="5">
    <source>
        <dbReference type="EMBL" id="MFC0262097.1"/>
    </source>
</evidence>
<evidence type="ECO:0000256" key="3">
    <source>
        <dbReference type="ARBA" id="ARBA00023237"/>
    </source>
</evidence>
<reference evidence="5 6" key="1">
    <citation type="submission" date="2024-09" db="EMBL/GenBank/DDBJ databases">
        <authorList>
            <person name="Sun Q."/>
            <person name="Mori K."/>
        </authorList>
    </citation>
    <scope>NUCLEOTIDE SEQUENCE [LARGE SCALE GENOMIC DNA]</scope>
    <source>
        <strain evidence="5 6">CCM 7650</strain>
    </source>
</reference>
<proteinExistence type="predicted"/>
<sequence length="560" mass="64560">MKNTFRYKYLLVFAAVFSGFSGAILAQQAGEVKDQEFVIRKDRVLTLPKQPRKFERIPVLPTAKVNSSFNYEVRPYFLSLAPEIIQPSVAQKQWPRTNEELFPGFARLGFGNYASPLIEVRYNNWEEADYNFGASVKHEGYYRGPIDGSNSGENFTNVKLNGNLFKDFFQLYGGVDYNRHQFNFYGYDAENPALQEYIPSQNILNTFRLKGGIQDIEKMDNFNYDVNLNLRAFNDNYEASETEFSIKGFGDFWFDDYITTGINAELSLTKPKDLWYTDINRNYFKVNPYVAYQRSGLKVQAGANMVVENDVTLNKKSDFHIYPQLYAHYMIQDEFGIYAGFEGDVLRKTYLDFVTENPFLGPSDQLLNTIQNYLAKAGIKGTINDELTYEAGASYGKFRNMHFFGNSQADSLRFNLLYDDDTKVLNYNAKVGWNYEKTYRLIASVDYYYYTTKTLAAAFQRPEWVVSINNNFTPTDKWLIQFNANAMGGIKGFVRDALIEEDMATDLPVILDLQLKADYQITDRFSVFAVGNNLLNRKNQRFLNYPVRGIQGIAGLTFKF</sequence>
<evidence type="ECO:0000256" key="1">
    <source>
        <dbReference type="ARBA" id="ARBA00004442"/>
    </source>
</evidence>